<name>A0A6M3M654_9ZZZZ</name>
<sequence>MVHEHDHASIEAKEPLTLEGIYERILKALNKTDAIGTVIADLLSIYPVSISEKEFTEPKPDVEKQQRFLQEISDTVDTLNLELTKHGEKLNKIRSWLVPTHEERESRARS</sequence>
<organism evidence="1">
    <name type="scientific">viral metagenome</name>
    <dbReference type="NCBI Taxonomy" id="1070528"/>
    <lineage>
        <taxon>unclassified sequences</taxon>
        <taxon>metagenomes</taxon>
        <taxon>organismal metagenomes</taxon>
    </lineage>
</organism>
<reference evidence="1" key="1">
    <citation type="submission" date="2020-03" db="EMBL/GenBank/DDBJ databases">
        <title>The deep terrestrial virosphere.</title>
        <authorList>
            <person name="Holmfeldt K."/>
            <person name="Nilsson E."/>
            <person name="Simone D."/>
            <person name="Lopez-Fernandez M."/>
            <person name="Wu X."/>
            <person name="de Brujin I."/>
            <person name="Lundin D."/>
            <person name="Andersson A."/>
            <person name="Bertilsson S."/>
            <person name="Dopson M."/>
        </authorList>
    </citation>
    <scope>NUCLEOTIDE SEQUENCE</scope>
    <source>
        <strain evidence="1">MM171A00458</strain>
    </source>
</reference>
<protein>
    <submittedName>
        <fullName evidence="1">Uncharacterized protein</fullName>
    </submittedName>
</protein>
<dbReference type="EMBL" id="MT143693">
    <property type="protein sequence ID" value="QJB00442.1"/>
    <property type="molecule type" value="Genomic_DNA"/>
</dbReference>
<accession>A0A6M3M654</accession>
<evidence type="ECO:0000313" key="1">
    <source>
        <dbReference type="EMBL" id="QJB00442.1"/>
    </source>
</evidence>
<gene>
    <name evidence="1" type="ORF">MM171A00458_0026</name>
</gene>
<dbReference type="AlphaFoldDB" id="A0A6M3M654"/>
<proteinExistence type="predicted"/>